<organism evidence="5 6">
    <name type="scientific">Eragrostis curvula</name>
    <name type="common">weeping love grass</name>
    <dbReference type="NCBI Taxonomy" id="38414"/>
    <lineage>
        <taxon>Eukaryota</taxon>
        <taxon>Viridiplantae</taxon>
        <taxon>Streptophyta</taxon>
        <taxon>Embryophyta</taxon>
        <taxon>Tracheophyta</taxon>
        <taxon>Spermatophyta</taxon>
        <taxon>Magnoliopsida</taxon>
        <taxon>Liliopsida</taxon>
        <taxon>Poales</taxon>
        <taxon>Poaceae</taxon>
        <taxon>PACMAD clade</taxon>
        <taxon>Chloridoideae</taxon>
        <taxon>Eragrostideae</taxon>
        <taxon>Eragrostidinae</taxon>
        <taxon>Eragrostis</taxon>
    </lineage>
</organism>
<evidence type="ECO:0000256" key="3">
    <source>
        <dbReference type="SAM" id="MobiDB-lite"/>
    </source>
</evidence>
<feature type="region of interest" description="Disordered" evidence="3">
    <location>
        <begin position="1"/>
        <end position="23"/>
    </location>
</feature>
<proteinExistence type="predicted"/>
<dbReference type="GO" id="GO:0003723">
    <property type="term" value="F:RNA binding"/>
    <property type="evidence" value="ECO:0007669"/>
    <property type="project" value="UniProtKB-UniRule"/>
</dbReference>
<evidence type="ECO:0000313" key="5">
    <source>
        <dbReference type="EMBL" id="TVU28156.1"/>
    </source>
</evidence>
<protein>
    <recommendedName>
        <fullName evidence="4">RRM domain-containing protein</fullName>
    </recommendedName>
</protein>
<evidence type="ECO:0000256" key="1">
    <source>
        <dbReference type="ARBA" id="ARBA00022884"/>
    </source>
</evidence>
<dbReference type="OrthoDB" id="693159at2759"/>
<dbReference type="SMART" id="SM00360">
    <property type="entry name" value="RRM"/>
    <property type="match status" value="2"/>
</dbReference>
<accession>A0A5J9UX18</accession>
<dbReference type="Gene3D" id="3.30.70.330">
    <property type="match status" value="2"/>
</dbReference>
<name>A0A5J9UX18_9POAL</name>
<dbReference type="PROSITE" id="PS50102">
    <property type="entry name" value="RRM"/>
    <property type="match status" value="2"/>
</dbReference>
<dbReference type="EMBL" id="RWGY01000011">
    <property type="protein sequence ID" value="TVU28156.1"/>
    <property type="molecule type" value="Genomic_DNA"/>
</dbReference>
<dbReference type="InterPro" id="IPR012677">
    <property type="entry name" value="Nucleotide-bd_a/b_plait_sf"/>
</dbReference>
<dbReference type="InterPro" id="IPR000504">
    <property type="entry name" value="RRM_dom"/>
</dbReference>
<dbReference type="AlphaFoldDB" id="A0A5J9UX18"/>
<dbReference type="PANTHER" id="PTHR10352">
    <property type="entry name" value="EUKARYOTIC TRANSLATION INITIATION FACTOR 3 SUBUNIT G"/>
    <property type="match status" value="1"/>
</dbReference>
<gene>
    <name evidence="5" type="ORF">EJB05_19665</name>
</gene>
<evidence type="ECO:0000313" key="6">
    <source>
        <dbReference type="Proteomes" id="UP000324897"/>
    </source>
</evidence>
<dbReference type="Proteomes" id="UP000324897">
    <property type="component" value="Chromosome 1"/>
</dbReference>
<evidence type="ECO:0000256" key="2">
    <source>
        <dbReference type="PROSITE-ProRule" id="PRU00176"/>
    </source>
</evidence>
<dbReference type="Gramene" id="TVU28156">
    <property type="protein sequence ID" value="TVU28156"/>
    <property type="gene ID" value="EJB05_19665"/>
</dbReference>
<reference evidence="5 6" key="1">
    <citation type="journal article" date="2019" name="Sci. Rep.">
        <title>A high-quality genome of Eragrostis curvula grass provides insights into Poaceae evolution and supports new strategies to enhance forage quality.</title>
        <authorList>
            <person name="Carballo J."/>
            <person name="Santos B.A.C.M."/>
            <person name="Zappacosta D."/>
            <person name="Garbus I."/>
            <person name="Selva J.P."/>
            <person name="Gallo C.A."/>
            <person name="Diaz A."/>
            <person name="Albertini E."/>
            <person name="Caccamo M."/>
            <person name="Echenique V."/>
        </authorList>
    </citation>
    <scope>NUCLEOTIDE SEQUENCE [LARGE SCALE GENOMIC DNA]</scope>
    <source>
        <strain evidence="6">cv. Victoria</strain>
        <tissue evidence="5">Leaf</tissue>
    </source>
</reference>
<evidence type="ECO:0000259" key="4">
    <source>
        <dbReference type="PROSITE" id="PS50102"/>
    </source>
</evidence>
<dbReference type="InterPro" id="IPR035979">
    <property type="entry name" value="RBD_domain_sf"/>
</dbReference>
<sequence>MVSSEESLERPRTSGSKPGHLAPETETFVERSLSADGPAAAPFCVICMQPVDTSEADMMRCSDDETSIRVTNLSKNTCENDLYDLVCQFGVLTHISLALDDKAGSHTQIGIVEFDQREDAEEAIKWLTGHSYDNLLLKVEWETREQEEASVPVIKEAYDPTPMCETCMQVVELSVHVTNLPENTCERDLYNLFFHFGVINNFYLILDEKTGSLCGIVEFDQREDAEMAISWINGHVYGEHTLQVKWATAADLSAQRRLN</sequence>
<feature type="domain" description="RRM" evidence="4">
    <location>
        <begin position="173"/>
        <end position="249"/>
    </location>
</feature>
<keyword evidence="6" id="KW-1185">Reference proteome</keyword>
<dbReference type="Pfam" id="PF00076">
    <property type="entry name" value="RRM_1"/>
    <property type="match status" value="2"/>
</dbReference>
<feature type="domain" description="RRM" evidence="4">
    <location>
        <begin position="66"/>
        <end position="144"/>
    </location>
</feature>
<keyword evidence="1 2" id="KW-0694">RNA-binding</keyword>
<comment type="caution">
    <text evidence="5">The sequence shown here is derived from an EMBL/GenBank/DDBJ whole genome shotgun (WGS) entry which is preliminary data.</text>
</comment>
<dbReference type="SUPFAM" id="SSF54928">
    <property type="entry name" value="RNA-binding domain, RBD"/>
    <property type="match status" value="2"/>
</dbReference>